<feature type="transmembrane region" description="Helical" evidence="1">
    <location>
        <begin position="422"/>
        <end position="452"/>
    </location>
</feature>
<proteinExistence type="predicted"/>
<dbReference type="GO" id="GO:0016740">
    <property type="term" value="F:transferase activity"/>
    <property type="evidence" value="ECO:0007669"/>
    <property type="project" value="UniProtKB-KW"/>
</dbReference>
<feature type="transmembrane region" description="Helical" evidence="1">
    <location>
        <begin position="336"/>
        <end position="358"/>
    </location>
</feature>
<reference evidence="2 3" key="1">
    <citation type="journal article" date="2017" name="BMC Genomics">
        <title>Comparative genomic and phylogenomic analyses of the Bifidobacteriaceae family.</title>
        <authorList>
            <person name="Lugli G.A."/>
            <person name="Milani C."/>
            <person name="Turroni F."/>
            <person name="Duranti S."/>
            <person name="Mancabelli L."/>
            <person name="Mangifesta M."/>
            <person name="Ferrario C."/>
            <person name="Modesto M."/>
            <person name="Mattarelli P."/>
            <person name="Jiri K."/>
            <person name="van Sinderen D."/>
            <person name="Ventura M."/>
        </authorList>
    </citation>
    <scope>NUCLEOTIDE SEQUENCE [LARGE SCALE GENOMIC DNA]</scope>
    <source>
        <strain evidence="2 3">DSM 100202</strain>
    </source>
</reference>
<dbReference type="OrthoDB" id="2062742at2"/>
<feature type="transmembrane region" description="Helical" evidence="1">
    <location>
        <begin position="472"/>
        <end position="493"/>
    </location>
</feature>
<gene>
    <name evidence="2" type="ORF">BHAP_1744</name>
</gene>
<evidence type="ECO:0000313" key="3">
    <source>
        <dbReference type="Proteomes" id="UP000216074"/>
    </source>
</evidence>
<evidence type="ECO:0000256" key="1">
    <source>
        <dbReference type="SAM" id="Phobius"/>
    </source>
</evidence>
<keyword evidence="1" id="KW-0472">Membrane</keyword>
<evidence type="ECO:0000313" key="2">
    <source>
        <dbReference type="EMBL" id="OZG63638.1"/>
    </source>
</evidence>
<feature type="transmembrane region" description="Helical" evidence="1">
    <location>
        <begin position="563"/>
        <end position="583"/>
    </location>
</feature>
<feature type="transmembrane region" description="Helical" evidence="1">
    <location>
        <begin position="364"/>
        <end position="386"/>
    </location>
</feature>
<protein>
    <submittedName>
        <fullName evidence="2">Glycosyltransferase</fullName>
    </submittedName>
</protein>
<feature type="transmembrane region" description="Helical" evidence="1">
    <location>
        <begin position="172"/>
        <end position="191"/>
    </location>
</feature>
<keyword evidence="2" id="KW-0808">Transferase</keyword>
<keyword evidence="1" id="KW-1133">Transmembrane helix</keyword>
<organism evidence="2 3">
    <name type="scientific">Bifidobacterium hapali</name>
    <dbReference type="NCBI Taxonomy" id="1630172"/>
    <lineage>
        <taxon>Bacteria</taxon>
        <taxon>Bacillati</taxon>
        <taxon>Actinomycetota</taxon>
        <taxon>Actinomycetes</taxon>
        <taxon>Bifidobacteriales</taxon>
        <taxon>Bifidobacteriaceae</taxon>
        <taxon>Bifidobacterium</taxon>
    </lineage>
</organism>
<feature type="transmembrane region" description="Helical" evidence="1">
    <location>
        <begin position="622"/>
        <end position="643"/>
    </location>
</feature>
<dbReference type="RefSeq" id="WP_094730319.1">
    <property type="nucleotide sequence ID" value="NZ_MWWY01000034.1"/>
</dbReference>
<feature type="transmembrane region" description="Helical" evidence="1">
    <location>
        <begin position="675"/>
        <end position="697"/>
    </location>
</feature>
<comment type="caution">
    <text evidence="2">The sequence shown here is derived from an EMBL/GenBank/DDBJ whole genome shotgun (WGS) entry which is preliminary data.</text>
</comment>
<feature type="transmembrane region" description="Helical" evidence="1">
    <location>
        <begin position="306"/>
        <end position="324"/>
    </location>
</feature>
<feature type="transmembrane region" description="Helical" evidence="1">
    <location>
        <begin position="589"/>
        <end position="610"/>
    </location>
</feature>
<keyword evidence="3" id="KW-1185">Reference proteome</keyword>
<sequence>MLHNIRTNRSRLRAAKPIIVAIAIIVVLELFFFNLPFWQTFRATPEQAHDDGVGSGLSIQADGTAKVTDTAQAWRDVSAKQAIEYLYLNHNSGESDGTQVKWSIATKKDTDGGWYYASAVVGYSPAAEHSRYSRVGNGATHVRLIYQTSQDAVIPYNDVTINPHVPMHFSPIRLILECAIAALIIMFRPRSGLYRIRLSAHRACVVPVLLVVLVQCAVLSSLLVVSDPGQSPDPAYSDAFGSYYFPGQYQAMAKSLLQGSVSLDLPVNPALEKMRNPYDTMSRIEVARNNPDVPVYFDVAYKDGKYYSYFGVLPVLTMFMPYRVITGSDMPTNTGVLIAGLLVTLAGALLCVQIARLVGRRRTVSLGSLLLAMTCIFLGNGVTILIQTGQLYQIPQEMGVACALLGLACWIEGKLKNLSKPYIALGSFFMALTAGCRPQLIFASFIALPLFWNEICTLWNDGLHSARGLLRGIGVWASAVLPYGVVLLPLFAYNAVRFGSPIDFGANYNLTGYDMPNSRAPLTQYFSYVFDYLLQPPQITASFPFINTVDIPLTTWRSIHPSFGGYFMSTAPFALLLCGAGLWRKQLRAVNMSGLFLGLVPSFIGIFLVSSRVTGIDYRYQVDFVWLIAVAVLILLFSIDAYLNPKESDVELNAVKTDSRIAAPRHCTEVSYGSVLQGGVFGFMAGSVALAAAFLFFKQFMADMPMPLSVWWDTASWFVFL</sequence>
<dbReference type="EMBL" id="MWWY01000034">
    <property type="protein sequence ID" value="OZG63638.1"/>
    <property type="molecule type" value="Genomic_DNA"/>
</dbReference>
<accession>A0A261FWZ6</accession>
<name>A0A261FWZ6_9BIFI</name>
<feature type="transmembrane region" description="Helical" evidence="1">
    <location>
        <begin position="12"/>
        <end position="33"/>
    </location>
</feature>
<dbReference type="AlphaFoldDB" id="A0A261FWZ6"/>
<keyword evidence="1" id="KW-0812">Transmembrane</keyword>
<dbReference type="Proteomes" id="UP000216074">
    <property type="component" value="Unassembled WGS sequence"/>
</dbReference>